<sequence length="105" mass="11707">MRWLGWLLATPIALLIVIFAIANRHEVRLELWPLPWAMDLPVYLAVLGALIKGIVIGAVAMWLSGHGARRRAREQRRRADSLERQLQAAQSAQMSVAAVTDDRAA</sequence>
<keyword evidence="8" id="KW-1185">Reference proteome</keyword>
<evidence type="ECO:0000256" key="1">
    <source>
        <dbReference type="ARBA" id="ARBA00022475"/>
    </source>
</evidence>
<evidence type="ECO:0000256" key="2">
    <source>
        <dbReference type="ARBA" id="ARBA00022692"/>
    </source>
</evidence>
<dbReference type="InterPro" id="IPR010445">
    <property type="entry name" value="LapA_dom"/>
</dbReference>
<dbReference type="EMBL" id="JAGTUF010000006">
    <property type="protein sequence ID" value="MBR9971754.1"/>
    <property type="molecule type" value="Genomic_DNA"/>
</dbReference>
<evidence type="ECO:0000313" key="7">
    <source>
        <dbReference type="EMBL" id="MBR9971754.1"/>
    </source>
</evidence>
<evidence type="ECO:0000313" key="8">
    <source>
        <dbReference type="Proteomes" id="UP000680714"/>
    </source>
</evidence>
<evidence type="ECO:0000256" key="3">
    <source>
        <dbReference type="ARBA" id="ARBA00022989"/>
    </source>
</evidence>
<name>A0ABS5IBF1_9PROT</name>
<keyword evidence="4 5" id="KW-0472">Membrane</keyword>
<evidence type="ECO:0000256" key="5">
    <source>
        <dbReference type="SAM" id="Phobius"/>
    </source>
</evidence>
<reference evidence="7 8" key="1">
    <citation type="submission" date="2021-04" db="EMBL/GenBank/DDBJ databases">
        <title>Magnetospirillum sulfuroxidans sp. nov., a facultative chemolithoautotrophic sulfur-oxidizing alphaproteobacterium isolated from freshwater sediment and proposals for Paramagetospirillum gen. nov., and Magnetospirillaceae fam. nov.</title>
        <authorList>
            <person name="Koziaeva V."/>
            <person name="Geelhoed J.S."/>
            <person name="Sorokin D.Y."/>
            <person name="Grouzdev D.S."/>
        </authorList>
    </citation>
    <scope>NUCLEOTIDE SEQUENCE [LARGE SCALE GENOMIC DNA]</scope>
    <source>
        <strain evidence="7 8">J10</strain>
    </source>
</reference>
<gene>
    <name evidence="7" type="ORF">KEC16_08500</name>
</gene>
<evidence type="ECO:0000256" key="4">
    <source>
        <dbReference type="ARBA" id="ARBA00023136"/>
    </source>
</evidence>
<feature type="transmembrane region" description="Helical" evidence="5">
    <location>
        <begin position="40"/>
        <end position="63"/>
    </location>
</feature>
<dbReference type="Proteomes" id="UP000680714">
    <property type="component" value="Unassembled WGS sequence"/>
</dbReference>
<keyword evidence="2 5" id="KW-0812">Transmembrane</keyword>
<protein>
    <submittedName>
        <fullName evidence="7">DUF1049 domain-containing protein</fullName>
    </submittedName>
</protein>
<keyword evidence="3 5" id="KW-1133">Transmembrane helix</keyword>
<proteinExistence type="predicted"/>
<dbReference type="Pfam" id="PF06305">
    <property type="entry name" value="LapA_dom"/>
    <property type="match status" value="1"/>
</dbReference>
<keyword evidence="1" id="KW-1003">Cell membrane</keyword>
<organism evidence="7 8">
    <name type="scientific">Magnetospirillum sulfuroxidans</name>
    <dbReference type="NCBI Taxonomy" id="611300"/>
    <lineage>
        <taxon>Bacteria</taxon>
        <taxon>Pseudomonadati</taxon>
        <taxon>Pseudomonadota</taxon>
        <taxon>Alphaproteobacteria</taxon>
        <taxon>Rhodospirillales</taxon>
        <taxon>Rhodospirillaceae</taxon>
        <taxon>Magnetospirillum</taxon>
    </lineage>
</organism>
<evidence type="ECO:0000259" key="6">
    <source>
        <dbReference type="Pfam" id="PF06305"/>
    </source>
</evidence>
<feature type="domain" description="Lipopolysaccharide assembly protein A" evidence="6">
    <location>
        <begin position="23"/>
        <end position="87"/>
    </location>
</feature>
<dbReference type="RefSeq" id="WP_211547826.1">
    <property type="nucleotide sequence ID" value="NZ_JAGTUF010000006.1"/>
</dbReference>
<accession>A0ABS5IBF1</accession>
<comment type="caution">
    <text evidence="7">The sequence shown here is derived from an EMBL/GenBank/DDBJ whole genome shotgun (WGS) entry which is preliminary data.</text>
</comment>